<dbReference type="Proteomes" id="UP000018439">
    <property type="component" value="Chromosome"/>
</dbReference>
<evidence type="ECO:0000256" key="5">
    <source>
        <dbReference type="SAM" id="SignalP"/>
    </source>
</evidence>
<evidence type="ECO:0000256" key="3">
    <source>
        <dbReference type="PIRSR" id="PIRSR610905-1"/>
    </source>
</evidence>
<dbReference type="Gene3D" id="1.50.10.10">
    <property type="match status" value="1"/>
</dbReference>
<protein>
    <submittedName>
        <fullName evidence="6">Glycosyl hydrolase family 88</fullName>
    </submittedName>
</protein>
<name>F3ZSK8_9BACE</name>
<dbReference type="AlphaFoldDB" id="F3ZSK8"/>
<feature type="binding site" evidence="4">
    <location>
        <position position="274"/>
    </location>
    <ligand>
        <name>substrate</name>
    </ligand>
</feature>
<feature type="binding site" evidence="4">
    <location>
        <position position="258"/>
    </location>
    <ligand>
        <name>substrate</name>
    </ligand>
</feature>
<evidence type="ECO:0000256" key="1">
    <source>
        <dbReference type="ARBA" id="ARBA00022801"/>
    </source>
</evidence>
<sequence>MTMKLFTRSAAVLLAIFMVSCSNSNKEGQNENWAKNAVEIADAQLKVLVQKSDENMDQKRDSEGNLPTVNAESKSGAKLLPRSIGKNGKVRFENPFDWTSGFFPGTLWYQYELTGDEFFKEKAKEYTALLKEVSNYPGTHDLGFMMFCSYGNQLRLTHDAESAPLMVSTADNLISRFDPTIKAIRSWDFGKWNFPVIIDNMMNLELLFWASEYTNDPKYREVAIEHANTTLKHHFRDDMSSYHVISYNNDGTVESKGTFQGYADDSDWARGQGWALYGYTVMYRFTQDPVYLKAAQDIAHLIMTEETMPDDQIPYWDFDADDIPNAPRDVSAAALISSALFELSTMVEDGQNYFNQAEVMLKNLSKEPYLANGDNEGFILKHATGHLPANSEIDTPLNYADYYYVEALKRYFDLTGVKYPLNANK</sequence>
<reference evidence="6 7" key="1">
    <citation type="journal article" date="2011" name="Stand. Genomic Sci.">
        <title>Non-contiguous finished genome sequence of Bacteroides coprosuis type strain (PC139).</title>
        <authorList>
            <person name="Land M."/>
            <person name="Held B."/>
            <person name="Gronow S."/>
            <person name="Abt B."/>
            <person name="Lucas S."/>
            <person name="Del Rio T.G."/>
            <person name="Nolan M."/>
            <person name="Tice H."/>
            <person name="Cheng J.F."/>
            <person name="Pitluck S."/>
            <person name="Liolios K."/>
            <person name="Pagani I."/>
            <person name="Ivanova N."/>
            <person name="Mavromatis K."/>
            <person name="Mikhailova N."/>
            <person name="Pati A."/>
            <person name="Tapia R."/>
            <person name="Han C."/>
            <person name="Goodwin L."/>
            <person name="Chen A."/>
            <person name="Palaniappan K."/>
            <person name="Hauser L."/>
            <person name="Brambilla E.M."/>
            <person name="Rohde M."/>
            <person name="Goker M."/>
            <person name="Detter J.C."/>
            <person name="Woyke T."/>
            <person name="Bristow J."/>
            <person name="Eisen J.A."/>
            <person name="Markowitz V."/>
            <person name="Hugenholtz P."/>
            <person name="Kyrpides N.C."/>
            <person name="Klenk H.P."/>
            <person name="Lapidus A."/>
        </authorList>
    </citation>
    <scope>NUCLEOTIDE SEQUENCE [LARGE SCALE GENOMIC DNA]</scope>
    <source>
        <strain evidence="6 7">DSM 18011</strain>
    </source>
</reference>
<dbReference type="PANTHER" id="PTHR36845">
    <property type="entry name" value="HYDROLASE, PUTATIVE (AFU_ORTHOLOGUE AFUA_7G05090)-RELATED"/>
    <property type="match status" value="1"/>
</dbReference>
<dbReference type="PROSITE" id="PS51257">
    <property type="entry name" value="PROKAR_LIPOPROTEIN"/>
    <property type="match status" value="1"/>
</dbReference>
<keyword evidence="1 6" id="KW-0378">Hydrolase</keyword>
<dbReference type="OrthoDB" id="428577at2"/>
<dbReference type="GO" id="GO:0052757">
    <property type="term" value="F:chondroitin hydrolase activity"/>
    <property type="evidence" value="ECO:0007669"/>
    <property type="project" value="TreeGrafter"/>
</dbReference>
<dbReference type="PANTHER" id="PTHR36845:SF1">
    <property type="entry name" value="HYDROLASE, PUTATIVE (AFU_ORTHOLOGUE AFUA_7G05090)-RELATED"/>
    <property type="match status" value="1"/>
</dbReference>
<dbReference type="HOGENOM" id="CLU_027158_0_0_10"/>
<feature type="active site" description="Proton donor" evidence="3">
    <location>
        <position position="199"/>
    </location>
</feature>
<evidence type="ECO:0000313" key="7">
    <source>
        <dbReference type="Proteomes" id="UP000018439"/>
    </source>
</evidence>
<dbReference type="InterPro" id="IPR008928">
    <property type="entry name" value="6-hairpin_glycosidase_sf"/>
</dbReference>
<feature type="binding site" evidence="4">
    <location>
        <position position="270"/>
    </location>
    <ligand>
        <name>substrate</name>
    </ligand>
</feature>
<dbReference type="GO" id="GO:0000272">
    <property type="term" value="P:polysaccharide catabolic process"/>
    <property type="evidence" value="ECO:0007669"/>
    <property type="project" value="TreeGrafter"/>
</dbReference>
<feature type="active site" description="Nucleophile" evidence="3">
    <location>
        <position position="141"/>
    </location>
</feature>
<keyword evidence="5" id="KW-0732">Signal</keyword>
<gene>
    <name evidence="6" type="ORF">Bcop_1985</name>
</gene>
<evidence type="ECO:0000313" key="6">
    <source>
        <dbReference type="EMBL" id="EGJ72160.1"/>
    </source>
</evidence>
<comment type="similarity">
    <text evidence="2">Belongs to the glycosyl hydrolase 88 family.</text>
</comment>
<dbReference type="eggNOG" id="COG4225">
    <property type="taxonomic scope" value="Bacteria"/>
</dbReference>
<accession>F3ZSK8</accession>
<organism evidence="6 7">
    <name type="scientific">Bacteroides coprosuis DSM 18011</name>
    <dbReference type="NCBI Taxonomy" id="679937"/>
    <lineage>
        <taxon>Bacteria</taxon>
        <taxon>Pseudomonadati</taxon>
        <taxon>Bacteroidota</taxon>
        <taxon>Bacteroidia</taxon>
        <taxon>Bacteroidales</taxon>
        <taxon>Bacteroidaceae</taxon>
        <taxon>Bacteroides</taxon>
    </lineage>
</organism>
<dbReference type="InterPro" id="IPR010905">
    <property type="entry name" value="Glyco_hydro_88"/>
</dbReference>
<keyword evidence="7" id="KW-1185">Reference proteome</keyword>
<dbReference type="STRING" id="679937.Bcop_1985"/>
<feature type="signal peptide" evidence="5">
    <location>
        <begin position="1"/>
        <end position="24"/>
    </location>
</feature>
<dbReference type="InterPro" id="IPR052369">
    <property type="entry name" value="UG_Glycosaminoglycan_Hydrolase"/>
</dbReference>
<evidence type="ECO:0000256" key="2">
    <source>
        <dbReference type="ARBA" id="ARBA00038358"/>
    </source>
</evidence>
<dbReference type="Pfam" id="PF07470">
    <property type="entry name" value="Glyco_hydro_88"/>
    <property type="match status" value="1"/>
</dbReference>
<feature type="chain" id="PRO_5003308630" evidence="5">
    <location>
        <begin position="25"/>
        <end position="425"/>
    </location>
</feature>
<dbReference type="InterPro" id="IPR012341">
    <property type="entry name" value="6hp_glycosidase-like_sf"/>
</dbReference>
<dbReference type="SUPFAM" id="SSF48208">
    <property type="entry name" value="Six-hairpin glycosidases"/>
    <property type="match status" value="1"/>
</dbReference>
<proteinExistence type="inferred from homology"/>
<feature type="binding site" evidence="4">
    <location>
        <position position="199"/>
    </location>
    <ligand>
        <name>substrate</name>
    </ligand>
</feature>
<dbReference type="EMBL" id="CM001167">
    <property type="protein sequence ID" value="EGJ72160.1"/>
    <property type="molecule type" value="Genomic_DNA"/>
</dbReference>
<evidence type="ECO:0000256" key="4">
    <source>
        <dbReference type="PIRSR" id="PIRSR610905-2"/>
    </source>
</evidence>
<feature type="binding site" evidence="4">
    <location>
        <position position="141"/>
    </location>
    <ligand>
        <name>substrate</name>
    </ligand>
</feature>